<protein>
    <submittedName>
        <fullName evidence="1">Uncharacterized protein</fullName>
    </submittedName>
</protein>
<accession>A0A4P9XR32</accession>
<proteinExistence type="predicted"/>
<dbReference type="EMBL" id="KZ992593">
    <property type="protein sequence ID" value="RKP08533.1"/>
    <property type="molecule type" value="Genomic_DNA"/>
</dbReference>
<organism evidence="1 2">
    <name type="scientific">Thamnocephalis sphaerospora</name>
    <dbReference type="NCBI Taxonomy" id="78915"/>
    <lineage>
        <taxon>Eukaryota</taxon>
        <taxon>Fungi</taxon>
        <taxon>Fungi incertae sedis</taxon>
        <taxon>Zoopagomycota</taxon>
        <taxon>Zoopagomycotina</taxon>
        <taxon>Zoopagomycetes</taxon>
        <taxon>Zoopagales</taxon>
        <taxon>Sigmoideomycetaceae</taxon>
        <taxon>Thamnocephalis</taxon>
    </lineage>
</organism>
<name>A0A4P9XR32_9FUNG</name>
<gene>
    <name evidence="1" type="ORF">THASP1DRAFT_29666</name>
</gene>
<keyword evidence="2" id="KW-1185">Reference proteome</keyword>
<sequence length="398" mass="44649">MGPGSIVWIRELTGGVARELAQDVHVIHQHDRWALALPLDDGEFDPNESHGWSLLDMKGEFPPCNLALLNSFDYGEYTVSQTQPIFDFDECLFDEFSPIISTNTAGEVFLSRDYQNAFIMAASDRCVTIYAFNASRTGLYWKAAEVTFDYHTNAGLPCCARELSGDTMHGHARTLRTVYIDAWRNCNVMIRSFKTQMLSGDRICVSLFNAGNDVATCVLDARSITSTTLLSEANTSMSAEGTLCAFPHGWLDSAGQYVLMQLPHRKLLLMAVFHKRELRDGKSLAYLRRLHDGTIVTTYSLPAIDKIVPVVGDLALISARLDDTFHLKLFDMFAGITVRIICDTCDMYINTYTVTPAYLLRDRKEEAQLVDGEASLLTQGEEQQSAQQIYWLDFMPNV</sequence>
<dbReference type="AlphaFoldDB" id="A0A4P9XR32"/>
<evidence type="ECO:0000313" key="1">
    <source>
        <dbReference type="EMBL" id="RKP08533.1"/>
    </source>
</evidence>
<reference evidence="2" key="1">
    <citation type="journal article" date="2018" name="Nat. Microbiol.">
        <title>Leveraging single-cell genomics to expand the fungal tree of life.</title>
        <authorList>
            <person name="Ahrendt S.R."/>
            <person name="Quandt C.A."/>
            <person name="Ciobanu D."/>
            <person name="Clum A."/>
            <person name="Salamov A."/>
            <person name="Andreopoulos B."/>
            <person name="Cheng J.F."/>
            <person name="Woyke T."/>
            <person name="Pelin A."/>
            <person name="Henrissat B."/>
            <person name="Reynolds N.K."/>
            <person name="Benny G.L."/>
            <person name="Smith M.E."/>
            <person name="James T.Y."/>
            <person name="Grigoriev I.V."/>
        </authorList>
    </citation>
    <scope>NUCLEOTIDE SEQUENCE [LARGE SCALE GENOMIC DNA]</scope>
    <source>
        <strain evidence="2">RSA 1356</strain>
    </source>
</reference>
<evidence type="ECO:0000313" key="2">
    <source>
        <dbReference type="Proteomes" id="UP000271241"/>
    </source>
</evidence>
<dbReference type="Proteomes" id="UP000271241">
    <property type="component" value="Unassembled WGS sequence"/>
</dbReference>